<name>A0A183KUM0_9TREM</name>
<accession>A0A183KUM0</accession>
<proteinExistence type="predicted"/>
<organism evidence="1">
    <name type="scientific">Schistosoma curassoni</name>
    <dbReference type="NCBI Taxonomy" id="6186"/>
    <lineage>
        <taxon>Eukaryota</taxon>
        <taxon>Metazoa</taxon>
        <taxon>Spiralia</taxon>
        <taxon>Lophotrochozoa</taxon>
        <taxon>Platyhelminthes</taxon>
        <taxon>Trematoda</taxon>
        <taxon>Digenea</taxon>
        <taxon>Strigeidida</taxon>
        <taxon>Schistosomatoidea</taxon>
        <taxon>Schistosomatidae</taxon>
        <taxon>Schistosoma</taxon>
    </lineage>
</organism>
<dbReference type="WBParaSite" id="SCUD_0001876501-mRNA-1">
    <property type="protein sequence ID" value="SCUD_0001876501-mRNA-1"/>
    <property type="gene ID" value="SCUD_0001876501"/>
</dbReference>
<protein>
    <submittedName>
        <fullName evidence="1">Ovule protein</fullName>
    </submittedName>
</protein>
<reference evidence="1" key="1">
    <citation type="submission" date="2016-06" db="UniProtKB">
        <authorList>
            <consortium name="WormBaseParasite"/>
        </authorList>
    </citation>
    <scope>IDENTIFICATION</scope>
</reference>
<sequence>MNIFCSNISHDNHLRHHLALFELRIMIRLLCFSLSVLVSLDDVSCTRRIIESHILLLLLFR</sequence>
<evidence type="ECO:0000313" key="1">
    <source>
        <dbReference type="WBParaSite" id="SCUD_0001876501-mRNA-1"/>
    </source>
</evidence>
<dbReference type="AlphaFoldDB" id="A0A183KUM0"/>